<dbReference type="Gene3D" id="3.40.720.10">
    <property type="entry name" value="Alkaline Phosphatase, subunit A"/>
    <property type="match status" value="1"/>
</dbReference>
<keyword evidence="2" id="KW-1185">Reference proteome</keyword>
<comment type="caution">
    <text evidence="1">The sequence shown here is derived from an EMBL/GenBank/DDBJ whole genome shotgun (WGS) entry which is preliminary data.</text>
</comment>
<name>A0ABP0F2I6_CLALP</name>
<sequence length="96" mass="10852">MAALKLRAILARPNIVFVLSDDLEYNDIGYHAIKHKSVMKSPFLNSLAMAGIRLELLRLKHSHALQKPANEWKVSNTHRLAEFHYSATTKTWAALG</sequence>
<evidence type="ECO:0008006" key="3">
    <source>
        <dbReference type="Google" id="ProtNLM"/>
    </source>
</evidence>
<organism evidence="1 2">
    <name type="scientific">Clavelina lepadiformis</name>
    <name type="common">Light-bulb sea squirt</name>
    <name type="synonym">Ascidia lepadiformis</name>
    <dbReference type="NCBI Taxonomy" id="159417"/>
    <lineage>
        <taxon>Eukaryota</taxon>
        <taxon>Metazoa</taxon>
        <taxon>Chordata</taxon>
        <taxon>Tunicata</taxon>
        <taxon>Ascidiacea</taxon>
        <taxon>Aplousobranchia</taxon>
        <taxon>Clavelinidae</taxon>
        <taxon>Clavelina</taxon>
    </lineage>
</organism>
<dbReference type="InterPro" id="IPR017850">
    <property type="entry name" value="Alkaline_phosphatase_core_sf"/>
</dbReference>
<protein>
    <recommendedName>
        <fullName evidence="3">Sulfatase N-terminal domain-containing protein</fullName>
    </recommendedName>
</protein>
<accession>A0ABP0F2I6</accession>
<dbReference type="EMBL" id="CAWYQH010000002">
    <property type="protein sequence ID" value="CAK8673930.1"/>
    <property type="molecule type" value="Genomic_DNA"/>
</dbReference>
<dbReference type="Proteomes" id="UP001642483">
    <property type="component" value="Unassembled WGS sequence"/>
</dbReference>
<reference evidence="1 2" key="1">
    <citation type="submission" date="2024-02" db="EMBL/GenBank/DDBJ databases">
        <authorList>
            <person name="Daric V."/>
            <person name="Darras S."/>
        </authorList>
    </citation>
    <scope>NUCLEOTIDE SEQUENCE [LARGE SCALE GENOMIC DNA]</scope>
</reference>
<proteinExistence type="predicted"/>
<evidence type="ECO:0000313" key="1">
    <source>
        <dbReference type="EMBL" id="CAK8673930.1"/>
    </source>
</evidence>
<dbReference type="SUPFAM" id="SSF53649">
    <property type="entry name" value="Alkaline phosphatase-like"/>
    <property type="match status" value="1"/>
</dbReference>
<gene>
    <name evidence="1" type="ORF">CVLEPA_LOCUS3664</name>
</gene>
<evidence type="ECO:0000313" key="2">
    <source>
        <dbReference type="Proteomes" id="UP001642483"/>
    </source>
</evidence>